<evidence type="ECO:0000256" key="1">
    <source>
        <dbReference type="SAM" id="MobiDB-lite"/>
    </source>
</evidence>
<organism evidence="2">
    <name type="scientific">bioreactor metagenome</name>
    <dbReference type="NCBI Taxonomy" id="1076179"/>
    <lineage>
        <taxon>unclassified sequences</taxon>
        <taxon>metagenomes</taxon>
        <taxon>ecological metagenomes</taxon>
    </lineage>
</organism>
<name>A0A645GY01_9ZZZZ</name>
<feature type="compositionally biased region" description="Basic and acidic residues" evidence="1">
    <location>
        <begin position="34"/>
        <end position="44"/>
    </location>
</feature>
<sequence length="97" mass="10899">MAQGVGLQLSKIPRMRSLVDHATNDPEEQAGNDSVREHLQDRARHSNRMQGKHAQQYKAHVTDAGVANHKLEIPLDQRSQSPIHDPDHREQGEDLAP</sequence>
<evidence type="ECO:0000313" key="2">
    <source>
        <dbReference type="EMBL" id="MPN28914.1"/>
    </source>
</evidence>
<accession>A0A645GY01</accession>
<comment type="caution">
    <text evidence="2">The sequence shown here is derived from an EMBL/GenBank/DDBJ whole genome shotgun (WGS) entry which is preliminary data.</text>
</comment>
<gene>
    <name evidence="2" type="ORF">SDC9_176359</name>
</gene>
<feature type="region of interest" description="Disordered" evidence="1">
    <location>
        <begin position="72"/>
        <end position="97"/>
    </location>
</feature>
<proteinExistence type="predicted"/>
<reference evidence="2" key="1">
    <citation type="submission" date="2019-08" db="EMBL/GenBank/DDBJ databases">
        <authorList>
            <person name="Kucharzyk K."/>
            <person name="Murdoch R.W."/>
            <person name="Higgins S."/>
            <person name="Loffler F."/>
        </authorList>
    </citation>
    <scope>NUCLEOTIDE SEQUENCE</scope>
</reference>
<dbReference type="EMBL" id="VSSQ01079376">
    <property type="protein sequence ID" value="MPN28914.1"/>
    <property type="molecule type" value="Genomic_DNA"/>
</dbReference>
<feature type="compositionally biased region" description="Basic and acidic residues" evidence="1">
    <location>
        <begin position="84"/>
        <end position="97"/>
    </location>
</feature>
<protein>
    <submittedName>
        <fullName evidence="2">Uncharacterized protein</fullName>
    </submittedName>
</protein>
<feature type="region of interest" description="Disordered" evidence="1">
    <location>
        <begin position="1"/>
        <end position="59"/>
    </location>
</feature>
<dbReference type="AlphaFoldDB" id="A0A645GY01"/>